<keyword evidence="7" id="KW-0472">Membrane</keyword>
<dbReference type="InterPro" id="IPR001173">
    <property type="entry name" value="Glyco_trans_2-like"/>
</dbReference>
<evidence type="ECO:0000313" key="9">
    <source>
        <dbReference type="EMBL" id="AOS46196.1"/>
    </source>
</evidence>
<keyword evidence="4" id="KW-0812">Transmembrane</keyword>
<keyword evidence="2 9" id="KW-0328">Glycosyltransferase</keyword>
<dbReference type="AlphaFoldDB" id="A0A1D8AZ72"/>
<keyword evidence="5" id="KW-0448">Lipopolysaccharide biosynthesis</keyword>
<dbReference type="InterPro" id="IPR050256">
    <property type="entry name" value="Glycosyltransferase_2"/>
</dbReference>
<evidence type="ECO:0000256" key="6">
    <source>
        <dbReference type="ARBA" id="ARBA00022989"/>
    </source>
</evidence>
<evidence type="ECO:0000313" key="10">
    <source>
        <dbReference type="Proteomes" id="UP000095228"/>
    </source>
</evidence>
<proteinExistence type="predicted"/>
<dbReference type="InterPro" id="IPR029044">
    <property type="entry name" value="Nucleotide-diphossugar_trans"/>
</dbReference>
<sequence>MSAHTSLVIPLYNEAGNILPLVGACVDVLNARGRDYEIILVDDGSTDGTAAEIKEACARWPRCVVLTRPHAGQAAALLAGLQAARGDLLLTLDGDGQNDPRDFPALLDLVESDQVDLACGWRVDRHDSTLRRVMSRLANLVRRRVLADGVHDAGCQLRVMRRTVRDALFPFELMQSFIPAIAVAAGFRVGELPVRHHPRRHGDSKYGFLRLWLSPALAMLRLRRELRQKFPR</sequence>
<dbReference type="STRING" id="1838286.Verru16b_03293"/>
<dbReference type="Gene3D" id="3.90.550.10">
    <property type="entry name" value="Spore Coat Polysaccharide Biosynthesis Protein SpsA, Chain A"/>
    <property type="match status" value="1"/>
</dbReference>
<evidence type="ECO:0000256" key="1">
    <source>
        <dbReference type="ARBA" id="ARBA00022475"/>
    </source>
</evidence>
<dbReference type="RefSeq" id="WP_069963274.1">
    <property type="nucleotide sequence ID" value="NZ_CP016094.1"/>
</dbReference>
<dbReference type="GO" id="GO:0005886">
    <property type="term" value="C:plasma membrane"/>
    <property type="evidence" value="ECO:0007669"/>
    <property type="project" value="TreeGrafter"/>
</dbReference>
<organism evidence="9 10">
    <name type="scientific">Lacunisphaera limnophila</name>
    <dbReference type="NCBI Taxonomy" id="1838286"/>
    <lineage>
        <taxon>Bacteria</taxon>
        <taxon>Pseudomonadati</taxon>
        <taxon>Verrucomicrobiota</taxon>
        <taxon>Opitutia</taxon>
        <taxon>Opitutales</taxon>
        <taxon>Opitutaceae</taxon>
        <taxon>Lacunisphaera</taxon>
    </lineage>
</organism>
<dbReference type="PANTHER" id="PTHR48090:SF3">
    <property type="entry name" value="UNDECAPRENYL-PHOSPHATE 4-DEOXY-4-FORMAMIDO-L-ARABINOSE TRANSFERASE"/>
    <property type="match status" value="1"/>
</dbReference>
<name>A0A1D8AZ72_9BACT</name>
<dbReference type="GO" id="GO:0009103">
    <property type="term" value="P:lipopolysaccharide biosynthetic process"/>
    <property type="evidence" value="ECO:0007669"/>
    <property type="project" value="UniProtKB-KW"/>
</dbReference>
<accession>A0A1D8AZ72</accession>
<keyword evidence="10" id="KW-1185">Reference proteome</keyword>
<dbReference type="OrthoDB" id="9807778at2"/>
<evidence type="ECO:0000256" key="5">
    <source>
        <dbReference type="ARBA" id="ARBA00022985"/>
    </source>
</evidence>
<dbReference type="KEGG" id="obg:Verru16b_03293"/>
<dbReference type="Proteomes" id="UP000095228">
    <property type="component" value="Chromosome"/>
</dbReference>
<keyword evidence="6" id="KW-1133">Transmembrane helix</keyword>
<protein>
    <submittedName>
        <fullName evidence="9">Undecaprenyl-phosphate 4-deoxy-4-formamido-L-arabinose transferase</fullName>
        <ecNumber evidence="9">2.4.2.53</ecNumber>
    </submittedName>
</protein>
<keyword evidence="1" id="KW-1003">Cell membrane</keyword>
<dbReference type="GO" id="GO:0099621">
    <property type="term" value="F:undecaprenyl-phosphate 4-deoxy-4-formamido-L-arabinose transferase activity"/>
    <property type="evidence" value="ECO:0007669"/>
    <property type="project" value="UniProtKB-EC"/>
</dbReference>
<evidence type="ECO:0000256" key="4">
    <source>
        <dbReference type="ARBA" id="ARBA00022692"/>
    </source>
</evidence>
<evidence type="ECO:0000256" key="3">
    <source>
        <dbReference type="ARBA" id="ARBA00022679"/>
    </source>
</evidence>
<dbReference type="Pfam" id="PF00535">
    <property type="entry name" value="Glycos_transf_2"/>
    <property type="match status" value="1"/>
</dbReference>
<evidence type="ECO:0000256" key="7">
    <source>
        <dbReference type="ARBA" id="ARBA00023136"/>
    </source>
</evidence>
<keyword evidence="3 9" id="KW-0808">Transferase</keyword>
<evidence type="ECO:0000256" key="2">
    <source>
        <dbReference type="ARBA" id="ARBA00022676"/>
    </source>
</evidence>
<dbReference type="EMBL" id="CP016094">
    <property type="protein sequence ID" value="AOS46196.1"/>
    <property type="molecule type" value="Genomic_DNA"/>
</dbReference>
<dbReference type="SUPFAM" id="SSF53448">
    <property type="entry name" value="Nucleotide-diphospho-sugar transferases"/>
    <property type="match status" value="1"/>
</dbReference>
<dbReference type="EC" id="2.4.2.53" evidence="9"/>
<gene>
    <name evidence="9" type="primary">arnC_4</name>
    <name evidence="9" type="ORF">Verru16b_03293</name>
</gene>
<evidence type="ECO:0000259" key="8">
    <source>
        <dbReference type="Pfam" id="PF00535"/>
    </source>
</evidence>
<reference evidence="9 10" key="1">
    <citation type="submission" date="2016-06" db="EMBL/GenBank/DDBJ databases">
        <title>Three novel species with peptidoglycan cell walls form the new genus Lacunisphaera gen. nov. in the family Opitutaceae of the verrucomicrobial subdivision 4.</title>
        <authorList>
            <person name="Rast P."/>
            <person name="Gloeckner I."/>
            <person name="Jogler M."/>
            <person name="Boedeker C."/>
            <person name="Jeske O."/>
            <person name="Wiegand S."/>
            <person name="Reinhardt R."/>
            <person name="Schumann P."/>
            <person name="Rohde M."/>
            <person name="Spring S."/>
            <person name="Gloeckner F.O."/>
            <person name="Jogler C."/>
        </authorList>
    </citation>
    <scope>NUCLEOTIDE SEQUENCE [LARGE SCALE GENOMIC DNA]</scope>
    <source>
        <strain evidence="9 10">IG16b</strain>
    </source>
</reference>
<feature type="domain" description="Glycosyltransferase 2-like" evidence="8">
    <location>
        <begin position="6"/>
        <end position="167"/>
    </location>
</feature>
<dbReference type="PANTHER" id="PTHR48090">
    <property type="entry name" value="UNDECAPRENYL-PHOSPHATE 4-DEOXY-4-FORMAMIDO-L-ARABINOSE TRANSFERASE-RELATED"/>
    <property type="match status" value="1"/>
</dbReference>